<evidence type="ECO:0000313" key="3">
    <source>
        <dbReference type="Proteomes" id="UP000177798"/>
    </source>
</evidence>
<dbReference type="OrthoDB" id="5299849at2759"/>
<dbReference type="AlphaFoldDB" id="A0A1D9PWQ2"/>
<keyword evidence="1" id="KW-0812">Transmembrane</keyword>
<feature type="transmembrane region" description="Helical" evidence="1">
    <location>
        <begin position="96"/>
        <end position="116"/>
    </location>
</feature>
<dbReference type="PANTHER" id="PTHR28029">
    <property type="entry name" value="PROTEIN ILM1"/>
    <property type="match status" value="1"/>
</dbReference>
<sequence length="176" mass="19797">MGLISGATIITSLSLFHITLAFFFITNPVAIAEQSLVFIMGESMGMPYERSFDHPSAPISFLGIVFLFLGITDLVSVSMPEDISQYHWGTQAPIRFSISAGLALYSWLFSSASPMLTSRSSYRSGGWGEGLKNRVIFTWGFIEMMAWFWVFVTLREERQQIAIKKAEKKAAEEDRM</sequence>
<protein>
    <recommendedName>
        <fullName evidence="4">Increased loss of mitochondrial DNA protein 1</fullName>
    </recommendedName>
</protein>
<proteinExistence type="predicted"/>
<feature type="transmembrane region" description="Helical" evidence="1">
    <location>
        <begin position="56"/>
        <end position="75"/>
    </location>
</feature>
<dbReference type="Proteomes" id="UP000177798">
    <property type="component" value="Chromosome 2"/>
</dbReference>
<name>A0A1D9PWQ2_SCLS1</name>
<organism evidence="2 3">
    <name type="scientific">Sclerotinia sclerotiorum (strain ATCC 18683 / 1980 / Ss-1)</name>
    <name type="common">White mold</name>
    <name type="synonym">Whetzelinia sclerotiorum</name>
    <dbReference type="NCBI Taxonomy" id="665079"/>
    <lineage>
        <taxon>Eukaryota</taxon>
        <taxon>Fungi</taxon>
        <taxon>Dikarya</taxon>
        <taxon>Ascomycota</taxon>
        <taxon>Pezizomycotina</taxon>
        <taxon>Leotiomycetes</taxon>
        <taxon>Helotiales</taxon>
        <taxon>Sclerotiniaceae</taxon>
        <taxon>Sclerotinia</taxon>
    </lineage>
</organism>
<dbReference type="VEuPathDB" id="FungiDB:sscle_02g017990"/>
<dbReference type="OMA" id="FWLWIFI"/>
<gene>
    <name evidence="2" type="ORF">sscle_02g017990</name>
</gene>
<reference evidence="3" key="1">
    <citation type="journal article" date="2017" name="Genome Biol. Evol.">
        <title>The complete genome sequence of the phytopathogenic fungus Sclerotinia sclerotiorum reveals insights into the genome architecture of broad host range pathogens.</title>
        <authorList>
            <person name="Derbyshire M."/>
            <person name="Denton-Giles M."/>
            <person name="Hegedus D."/>
            <person name="Seifbarghy S."/>
            <person name="Rollins J."/>
            <person name="van Kan J."/>
            <person name="Seidl M.F."/>
            <person name="Faino L."/>
            <person name="Mbengue M."/>
            <person name="Navaud O."/>
            <person name="Raffaele S."/>
            <person name="Hammond-Kosack K."/>
            <person name="Heard S."/>
            <person name="Oliver R."/>
        </authorList>
    </citation>
    <scope>NUCLEOTIDE SEQUENCE [LARGE SCALE GENOMIC DNA]</scope>
    <source>
        <strain evidence="3">ATCC 18683 / 1980 / Ss-1</strain>
    </source>
</reference>
<dbReference type="InterPro" id="IPR018815">
    <property type="entry name" value="Incr_loss_mito_DNA_1"/>
</dbReference>
<evidence type="ECO:0008006" key="4">
    <source>
        <dbReference type="Google" id="ProtNLM"/>
    </source>
</evidence>
<keyword evidence="1" id="KW-1133">Transmembrane helix</keyword>
<evidence type="ECO:0000256" key="1">
    <source>
        <dbReference type="SAM" id="Phobius"/>
    </source>
</evidence>
<dbReference type="PANTHER" id="PTHR28029:SF1">
    <property type="entry name" value="PROTEIN ILM1"/>
    <property type="match status" value="1"/>
</dbReference>
<accession>A0A1D9PWQ2</accession>
<dbReference type="KEGG" id="ssl:SS1G_04283"/>
<feature type="transmembrane region" description="Helical" evidence="1">
    <location>
        <begin position="136"/>
        <end position="154"/>
    </location>
</feature>
<dbReference type="Pfam" id="PF10311">
    <property type="entry name" value="Ilm1"/>
    <property type="match status" value="1"/>
</dbReference>
<keyword evidence="1" id="KW-0472">Membrane</keyword>
<evidence type="ECO:0000313" key="2">
    <source>
        <dbReference type="EMBL" id="APA07029.1"/>
    </source>
</evidence>
<dbReference type="RefSeq" id="XP_001594476.1">
    <property type="nucleotide sequence ID" value="XM_001594426.1"/>
</dbReference>
<dbReference type="EMBL" id="CP017815">
    <property type="protein sequence ID" value="APA07029.1"/>
    <property type="molecule type" value="Genomic_DNA"/>
</dbReference>